<keyword evidence="2" id="KW-1185">Reference proteome</keyword>
<dbReference type="OrthoDB" id="1779328at2"/>
<sequence length="67" mass="7928">MSGEKKTLELDKYEYGVIFHSLKDERNQMIKEGRPTDAVDDVLLKVIELIEEPPEKEKRGRKCHEER</sequence>
<dbReference type="EMBL" id="OFSM01000023">
    <property type="protein sequence ID" value="SOY31232.1"/>
    <property type="molecule type" value="Genomic_DNA"/>
</dbReference>
<accession>A0A2K4ZLF9</accession>
<dbReference type="RefSeq" id="WP_103241289.1">
    <property type="nucleotide sequence ID" value="NZ_JANJZD010000021.1"/>
</dbReference>
<protein>
    <submittedName>
        <fullName evidence="1">Uncharacterized protein</fullName>
    </submittedName>
</protein>
<reference evidence="1 2" key="1">
    <citation type="submission" date="2018-01" db="EMBL/GenBank/DDBJ databases">
        <authorList>
            <person name="Gaut B.S."/>
            <person name="Morton B.R."/>
            <person name="Clegg M.T."/>
            <person name="Duvall M.R."/>
        </authorList>
    </citation>
    <scope>NUCLEOTIDE SEQUENCE [LARGE SCALE GENOMIC DNA]</scope>
    <source>
        <strain evidence="1">GP69</strain>
    </source>
</reference>
<organism evidence="1 2">
    <name type="scientific">Acetatifactor muris</name>
    <dbReference type="NCBI Taxonomy" id="879566"/>
    <lineage>
        <taxon>Bacteria</taxon>
        <taxon>Bacillati</taxon>
        <taxon>Bacillota</taxon>
        <taxon>Clostridia</taxon>
        <taxon>Lachnospirales</taxon>
        <taxon>Lachnospiraceae</taxon>
        <taxon>Acetatifactor</taxon>
    </lineage>
</organism>
<dbReference type="Proteomes" id="UP000236311">
    <property type="component" value="Unassembled WGS sequence"/>
</dbReference>
<name>A0A2K4ZLF9_9FIRM</name>
<gene>
    <name evidence="1" type="ORF">AMURIS_03968</name>
</gene>
<dbReference type="AlphaFoldDB" id="A0A2K4ZLF9"/>
<evidence type="ECO:0000313" key="2">
    <source>
        <dbReference type="Proteomes" id="UP000236311"/>
    </source>
</evidence>
<proteinExistence type="predicted"/>
<evidence type="ECO:0000313" key="1">
    <source>
        <dbReference type="EMBL" id="SOY31232.1"/>
    </source>
</evidence>